<protein>
    <submittedName>
        <fullName evidence="1">Uncharacterized protein</fullName>
    </submittedName>
</protein>
<comment type="caution">
    <text evidence="1">The sequence shown here is derived from an EMBL/GenBank/DDBJ whole genome shotgun (WGS) entry which is preliminary data.</text>
</comment>
<evidence type="ECO:0000313" key="1">
    <source>
        <dbReference type="EMBL" id="KHG06897.1"/>
    </source>
</evidence>
<evidence type="ECO:0000313" key="2">
    <source>
        <dbReference type="Proteomes" id="UP000032142"/>
    </source>
</evidence>
<gene>
    <name evidence="1" type="ORF">F383_33672</name>
</gene>
<dbReference type="EMBL" id="JRRC01462599">
    <property type="protein sequence ID" value="KHG06897.1"/>
    <property type="molecule type" value="Genomic_DNA"/>
</dbReference>
<keyword evidence="2" id="KW-1185">Reference proteome</keyword>
<proteinExistence type="predicted"/>
<organism evidence="1 2">
    <name type="scientific">Gossypium arboreum</name>
    <name type="common">Tree cotton</name>
    <name type="synonym">Gossypium nanking</name>
    <dbReference type="NCBI Taxonomy" id="29729"/>
    <lineage>
        <taxon>Eukaryota</taxon>
        <taxon>Viridiplantae</taxon>
        <taxon>Streptophyta</taxon>
        <taxon>Embryophyta</taxon>
        <taxon>Tracheophyta</taxon>
        <taxon>Spermatophyta</taxon>
        <taxon>Magnoliopsida</taxon>
        <taxon>eudicotyledons</taxon>
        <taxon>Gunneridae</taxon>
        <taxon>Pentapetalae</taxon>
        <taxon>rosids</taxon>
        <taxon>malvids</taxon>
        <taxon>Malvales</taxon>
        <taxon>Malvaceae</taxon>
        <taxon>Malvoideae</taxon>
        <taxon>Gossypium</taxon>
    </lineage>
</organism>
<dbReference type="Proteomes" id="UP000032142">
    <property type="component" value="Unassembled WGS sequence"/>
</dbReference>
<dbReference type="AlphaFoldDB" id="A0A0B0N2U3"/>
<sequence length="21" mass="2656">MLVHFLHFWPVSRFFYSPMLT</sequence>
<reference evidence="2" key="1">
    <citation type="submission" date="2014-09" db="EMBL/GenBank/DDBJ databases">
        <authorList>
            <person name="Mudge J."/>
            <person name="Ramaraj T."/>
            <person name="Lindquist I.E."/>
            <person name="Bharti A.K."/>
            <person name="Sundararajan A."/>
            <person name="Cameron C.T."/>
            <person name="Woodward J.E."/>
            <person name="May G.D."/>
            <person name="Brubaker C."/>
            <person name="Broadhvest J."/>
            <person name="Wilkins T.A."/>
        </authorList>
    </citation>
    <scope>NUCLEOTIDE SEQUENCE</scope>
    <source>
        <strain evidence="2">cv. AKA8401</strain>
    </source>
</reference>
<name>A0A0B0N2U3_GOSAR</name>
<accession>A0A0B0N2U3</accession>